<evidence type="ECO:0000256" key="3">
    <source>
        <dbReference type="SAM" id="SignalP"/>
    </source>
</evidence>
<feature type="signal peptide" evidence="3">
    <location>
        <begin position="1"/>
        <end position="23"/>
    </location>
</feature>
<dbReference type="Gene3D" id="2.120.10.30">
    <property type="entry name" value="TolB, C-terminal domain"/>
    <property type="match status" value="2"/>
</dbReference>
<dbReference type="InterPro" id="IPR029058">
    <property type="entry name" value="AB_hydrolase_fold"/>
</dbReference>
<dbReference type="RefSeq" id="WP_189478022.1">
    <property type="nucleotide sequence ID" value="NZ_BMYM01000002.1"/>
</dbReference>
<evidence type="ECO:0000313" key="6">
    <source>
        <dbReference type="Proteomes" id="UP000644693"/>
    </source>
</evidence>
<protein>
    <submittedName>
        <fullName evidence="5">Acylaminoacyl-peptidase</fullName>
    </submittedName>
</protein>
<dbReference type="InterPro" id="IPR001375">
    <property type="entry name" value="Peptidase_S9_cat"/>
</dbReference>
<dbReference type="PANTHER" id="PTHR42776:SF27">
    <property type="entry name" value="DIPEPTIDYL PEPTIDASE FAMILY MEMBER 6"/>
    <property type="match status" value="1"/>
</dbReference>
<keyword evidence="3" id="KW-0732">Signal</keyword>
<reference evidence="5" key="2">
    <citation type="submission" date="2020-09" db="EMBL/GenBank/DDBJ databases">
        <authorList>
            <person name="Sun Q."/>
            <person name="Kim S."/>
        </authorList>
    </citation>
    <scope>NUCLEOTIDE SEQUENCE</scope>
    <source>
        <strain evidence="5">KCTC 23430</strain>
    </source>
</reference>
<proteinExistence type="predicted"/>
<accession>A0A918XKC7</accession>
<feature type="domain" description="Peptidase S9 prolyl oligopeptidase catalytic" evidence="4">
    <location>
        <begin position="469"/>
        <end position="670"/>
    </location>
</feature>
<gene>
    <name evidence="5" type="ORF">GCM10007053_23950</name>
</gene>
<evidence type="ECO:0000256" key="2">
    <source>
        <dbReference type="ARBA" id="ARBA00022825"/>
    </source>
</evidence>
<dbReference type="EMBL" id="BMYM01000002">
    <property type="protein sequence ID" value="GHD36066.1"/>
    <property type="molecule type" value="Genomic_DNA"/>
</dbReference>
<keyword evidence="2" id="KW-0645">Protease</keyword>
<comment type="caution">
    <text evidence="5">The sequence shown here is derived from an EMBL/GenBank/DDBJ whole genome shotgun (WGS) entry which is preliminary data.</text>
</comment>
<dbReference type="GO" id="GO:0006508">
    <property type="term" value="P:proteolysis"/>
    <property type="evidence" value="ECO:0007669"/>
    <property type="project" value="InterPro"/>
</dbReference>
<dbReference type="Proteomes" id="UP000644693">
    <property type="component" value="Unassembled WGS sequence"/>
</dbReference>
<keyword evidence="6" id="KW-1185">Reference proteome</keyword>
<keyword evidence="1" id="KW-0378">Hydrolase</keyword>
<dbReference type="SUPFAM" id="SSF53474">
    <property type="entry name" value="alpha/beta-Hydrolases"/>
    <property type="match status" value="1"/>
</dbReference>
<evidence type="ECO:0000256" key="1">
    <source>
        <dbReference type="ARBA" id="ARBA00022801"/>
    </source>
</evidence>
<dbReference type="SUPFAM" id="SSF82171">
    <property type="entry name" value="DPP6 N-terminal domain-like"/>
    <property type="match status" value="1"/>
</dbReference>
<dbReference type="Pfam" id="PF00326">
    <property type="entry name" value="Peptidase_S9"/>
    <property type="match status" value="1"/>
</dbReference>
<organism evidence="5 6">
    <name type="scientific">Parahalioglobus pacificus</name>
    <dbReference type="NCBI Taxonomy" id="930806"/>
    <lineage>
        <taxon>Bacteria</taxon>
        <taxon>Pseudomonadati</taxon>
        <taxon>Pseudomonadota</taxon>
        <taxon>Gammaproteobacteria</taxon>
        <taxon>Cellvibrionales</taxon>
        <taxon>Halieaceae</taxon>
        <taxon>Parahalioglobus</taxon>
    </lineage>
</organism>
<dbReference type="InterPro" id="IPR011042">
    <property type="entry name" value="6-blade_b-propeller_TolB-like"/>
</dbReference>
<name>A0A918XKC7_9GAMM</name>
<sequence length="672" mass="73576">MRALLFSTALLATAGLSTVTTHAGDWREPPSEFIASVMAVKNVSAPTISPDGKSAVYILGETDVEADDYDTNIWWVDTVTGEQRQLTHSSLSTESQLAWHPTENAITFLTDRENENEEYQLWLLPLDGGEARPLASMDGGISDYHVSPDGTHIAVVVTDPAPHETDDEEPPIETPPPVVIDRFAFKNDSEGYLTSTQSIHLIDAASGESSVLATVGFQPEAPAFSPDGTTLAYVAREGDEPSRLENWDLYLYDLDSDKSRNLAASALADCAIGGHDRPLWRPDGKAIACLTADYTVDNLYAQPELKLYDLASGEAQILTEDLDLNIGDLSWRDDGNALLFTVEEDRSQWLAQMDTANGDIERLLTGKLTVYGYGNAGGATVARLGFGDLPFELYRVEGGIATAITDHNIELLEAHPWQPFEEFSATSSDGTDISGLLVKPGNYRKGRKYPAVLYIHGGPTSQFGHEPRSTAQVFADAGYVVIMMNPRGSTGRGIEFSKGIFAAWGSVDVPDVLAGVDWAVKQGIADKDELFVAGWSYGGMLTNYVVASDNRFKAAVSGAAISNVWGGFGTDQYIHSYLSELGTPWENPENYNRISYPFLKADRIQTPTLFMVGQEDYNVPALSSEQMYQALKVLRVPTGLVVYPGESHGISTPSYQIDRFQRHLDWFEQHRD</sequence>
<dbReference type="Pfam" id="PF07676">
    <property type="entry name" value="PD40"/>
    <property type="match status" value="2"/>
</dbReference>
<dbReference type="Gene3D" id="3.40.50.1820">
    <property type="entry name" value="alpha/beta hydrolase"/>
    <property type="match status" value="1"/>
</dbReference>
<keyword evidence="2" id="KW-0720">Serine protease</keyword>
<dbReference type="GO" id="GO:0004252">
    <property type="term" value="F:serine-type endopeptidase activity"/>
    <property type="evidence" value="ECO:0007669"/>
    <property type="project" value="TreeGrafter"/>
</dbReference>
<dbReference type="InterPro" id="IPR011659">
    <property type="entry name" value="WD40"/>
</dbReference>
<reference evidence="5" key="1">
    <citation type="journal article" date="2014" name="Int. J. Syst. Evol. Microbiol.">
        <title>Complete genome sequence of Corynebacterium casei LMG S-19264T (=DSM 44701T), isolated from a smear-ripened cheese.</title>
        <authorList>
            <consortium name="US DOE Joint Genome Institute (JGI-PGF)"/>
            <person name="Walter F."/>
            <person name="Albersmeier A."/>
            <person name="Kalinowski J."/>
            <person name="Ruckert C."/>
        </authorList>
    </citation>
    <scope>NUCLEOTIDE SEQUENCE</scope>
    <source>
        <strain evidence="5">KCTC 23430</strain>
    </source>
</reference>
<evidence type="ECO:0000259" key="4">
    <source>
        <dbReference type="Pfam" id="PF00326"/>
    </source>
</evidence>
<dbReference type="PANTHER" id="PTHR42776">
    <property type="entry name" value="SERINE PEPTIDASE S9 FAMILY MEMBER"/>
    <property type="match status" value="1"/>
</dbReference>
<dbReference type="AlphaFoldDB" id="A0A918XKC7"/>
<feature type="chain" id="PRO_5038139333" evidence="3">
    <location>
        <begin position="24"/>
        <end position="672"/>
    </location>
</feature>
<evidence type="ECO:0000313" key="5">
    <source>
        <dbReference type="EMBL" id="GHD36066.1"/>
    </source>
</evidence>